<dbReference type="InterPro" id="IPR042245">
    <property type="entry name" value="Tgt2/MlaC_sf"/>
</dbReference>
<comment type="caution">
    <text evidence="1">The sequence shown here is derived from an EMBL/GenBank/DDBJ whole genome shotgun (WGS) entry which is preliminary data.</text>
</comment>
<protein>
    <submittedName>
        <fullName evidence="1">ABC transporter substrate-binding protein</fullName>
    </submittedName>
</protein>
<organism evidence="1 2">
    <name type="scientific">Dongia soli</name>
    <dbReference type="NCBI Taxonomy" id="600628"/>
    <lineage>
        <taxon>Bacteria</taxon>
        <taxon>Pseudomonadati</taxon>
        <taxon>Pseudomonadota</taxon>
        <taxon>Alphaproteobacteria</taxon>
        <taxon>Rhodospirillales</taxon>
        <taxon>Dongiaceae</taxon>
        <taxon>Dongia</taxon>
    </lineage>
</organism>
<dbReference type="RefSeq" id="WP_320506376.1">
    <property type="nucleotide sequence ID" value="NZ_JAXCLW010000001.1"/>
</dbReference>
<name>A0ABU5E4V9_9PROT</name>
<reference evidence="1 2" key="1">
    <citation type="journal article" date="2016" name="Antonie Van Leeuwenhoek">
        <title>Dongia soli sp. nov., isolated from soil from Dokdo, Korea.</title>
        <authorList>
            <person name="Kim D.U."/>
            <person name="Lee H."/>
            <person name="Kim H."/>
            <person name="Kim S.G."/>
            <person name="Ka J.O."/>
        </authorList>
    </citation>
    <scope>NUCLEOTIDE SEQUENCE [LARGE SCALE GENOMIC DNA]</scope>
    <source>
        <strain evidence="1 2">D78</strain>
    </source>
</reference>
<dbReference type="Pfam" id="PF05494">
    <property type="entry name" value="MlaC"/>
    <property type="match status" value="1"/>
</dbReference>
<proteinExistence type="predicted"/>
<keyword evidence="2" id="KW-1185">Reference proteome</keyword>
<gene>
    <name evidence="1" type="ORF">SMD27_00485</name>
</gene>
<dbReference type="InterPro" id="IPR008869">
    <property type="entry name" value="MlaC/ttg2D"/>
</dbReference>
<dbReference type="PANTHER" id="PTHR36573">
    <property type="entry name" value="INTERMEMBRANE PHOSPHOLIPID TRANSPORT SYSTEM BINDING PROTEIN MLAC"/>
    <property type="match status" value="1"/>
</dbReference>
<evidence type="ECO:0000313" key="1">
    <source>
        <dbReference type="EMBL" id="MDY0881307.1"/>
    </source>
</evidence>
<dbReference type="Proteomes" id="UP001279642">
    <property type="component" value="Unassembled WGS sequence"/>
</dbReference>
<dbReference type="PANTHER" id="PTHR36573:SF1">
    <property type="entry name" value="INTERMEMBRANE PHOSPHOLIPID TRANSPORT SYSTEM BINDING PROTEIN MLAC"/>
    <property type="match status" value="1"/>
</dbReference>
<evidence type="ECO:0000313" key="2">
    <source>
        <dbReference type="Proteomes" id="UP001279642"/>
    </source>
</evidence>
<sequence>MGSMIGRRHVLTVLVAGFLTIASLIAGNGRAQADNATVEDFITKLSNQAIQEMSEQQTDAERIAKLRPVLDQYFDMPAIAKYVLAGYWRKATPEQRTEFISAFSDYLSVTYGKRFVKYSGHKLDIKRIHDDGNGRTTAYTVVQLNNEDPVRVDWIIDTVNSQLRILDFRVEGLSLSDTHRQEFASVIQKNNGNVQALIDLLHQKSRL</sequence>
<accession>A0ABU5E4V9</accession>
<dbReference type="EMBL" id="JAXCLW010000001">
    <property type="protein sequence ID" value="MDY0881307.1"/>
    <property type="molecule type" value="Genomic_DNA"/>
</dbReference>
<dbReference type="Gene3D" id="3.10.450.710">
    <property type="entry name" value="Tgt2/MlaC"/>
    <property type="match status" value="1"/>
</dbReference>